<proteinExistence type="predicted"/>
<comment type="caution">
    <text evidence="2">The sequence shown here is derived from an EMBL/GenBank/DDBJ whole genome shotgun (WGS) entry which is preliminary data.</text>
</comment>
<reference evidence="2 3" key="1">
    <citation type="submission" date="2019-02" db="EMBL/GenBank/DDBJ databases">
        <title>Genomic Encyclopedia of Type Strains, Phase IV (KMG-IV): sequencing the most valuable type-strain genomes for metagenomic binning, comparative biology and taxonomic classification.</title>
        <authorList>
            <person name="Goeker M."/>
        </authorList>
    </citation>
    <scope>NUCLEOTIDE SEQUENCE [LARGE SCALE GENOMIC DNA]</scope>
    <source>
        <strain evidence="2 3">DSM 105135</strain>
    </source>
</reference>
<protein>
    <submittedName>
        <fullName evidence="2">Uncharacterized protein</fullName>
    </submittedName>
</protein>
<dbReference type="AlphaFoldDB" id="A0A4Q7ZAW1"/>
<keyword evidence="3" id="KW-1185">Reference proteome</keyword>
<feature type="transmembrane region" description="Helical" evidence="1">
    <location>
        <begin position="30"/>
        <end position="52"/>
    </location>
</feature>
<dbReference type="Proteomes" id="UP000292423">
    <property type="component" value="Unassembled WGS sequence"/>
</dbReference>
<evidence type="ECO:0000313" key="3">
    <source>
        <dbReference type="Proteomes" id="UP000292423"/>
    </source>
</evidence>
<keyword evidence="1" id="KW-0472">Membrane</keyword>
<name>A0A4Q7ZAW1_9GAMM</name>
<feature type="transmembrane region" description="Helical" evidence="1">
    <location>
        <begin position="59"/>
        <end position="77"/>
    </location>
</feature>
<evidence type="ECO:0000256" key="1">
    <source>
        <dbReference type="SAM" id="Phobius"/>
    </source>
</evidence>
<dbReference type="OrthoDB" id="9901562at2"/>
<keyword evidence="1" id="KW-0812">Transmembrane</keyword>
<gene>
    <name evidence="2" type="ORF">EV700_0677</name>
</gene>
<dbReference type="EMBL" id="SHKX01000010">
    <property type="protein sequence ID" value="RZU47710.1"/>
    <property type="molecule type" value="Genomic_DNA"/>
</dbReference>
<sequence length="86" mass="9910">MEFPDPDTRRARPPEPPRRGFINPALVRSLSFAVISLCLLFCTVISILAVWDFIERDDLVWRAFSTLLIVGLATWVFNQVNERFGE</sequence>
<accession>A0A4Q7ZAW1</accession>
<dbReference type="RefSeq" id="WP_130410931.1">
    <property type="nucleotide sequence ID" value="NZ_SHKX01000010.1"/>
</dbReference>
<organism evidence="2 3">
    <name type="scientific">Fluviicoccus keumensis</name>
    <dbReference type="NCBI Taxonomy" id="1435465"/>
    <lineage>
        <taxon>Bacteria</taxon>
        <taxon>Pseudomonadati</taxon>
        <taxon>Pseudomonadota</taxon>
        <taxon>Gammaproteobacteria</taxon>
        <taxon>Moraxellales</taxon>
        <taxon>Moraxellaceae</taxon>
        <taxon>Fluviicoccus</taxon>
    </lineage>
</organism>
<evidence type="ECO:0000313" key="2">
    <source>
        <dbReference type="EMBL" id="RZU47710.1"/>
    </source>
</evidence>
<keyword evidence="1" id="KW-1133">Transmembrane helix</keyword>